<protein>
    <recommendedName>
        <fullName evidence="4">AT-rich interactive domain-containing protein 1B</fullName>
    </recommendedName>
</protein>
<sequence length="94" mass="10708">MLLKMEVGVPPQYGQPGVSGYCQQGQQTYYSQQPQAQYLPSQPQQRYQPQQDMSQEGYGTRSQPPLAPGKPNHEDLNLIQQERPSSLPVRLLMY</sequence>
<gene>
    <name evidence="2" type="ORF">J1605_017430</name>
</gene>
<proteinExistence type="predicted"/>
<feature type="region of interest" description="Disordered" evidence="1">
    <location>
        <begin position="1"/>
        <end position="94"/>
    </location>
</feature>
<dbReference type="Proteomes" id="UP001159641">
    <property type="component" value="Unassembled WGS sequence"/>
</dbReference>
<evidence type="ECO:0000313" key="2">
    <source>
        <dbReference type="EMBL" id="KAJ8797202.1"/>
    </source>
</evidence>
<feature type="compositionally biased region" description="Low complexity" evidence="1">
    <location>
        <begin position="21"/>
        <end position="55"/>
    </location>
</feature>
<accession>A0AB34HYM9</accession>
<reference evidence="2 3" key="1">
    <citation type="submission" date="2022-11" db="EMBL/GenBank/DDBJ databases">
        <title>Whole genome sequence of Eschrichtius robustus ER-17-0199.</title>
        <authorList>
            <person name="Bruniche-Olsen A."/>
            <person name="Black A.N."/>
            <person name="Fields C.J."/>
            <person name="Walden K."/>
            <person name="Dewoody J.A."/>
        </authorList>
    </citation>
    <scope>NUCLEOTIDE SEQUENCE [LARGE SCALE GENOMIC DNA]</scope>
    <source>
        <strain evidence="2">ER-17-0199</strain>
        <tissue evidence="2">Blubber</tissue>
    </source>
</reference>
<evidence type="ECO:0000256" key="1">
    <source>
        <dbReference type="SAM" id="MobiDB-lite"/>
    </source>
</evidence>
<evidence type="ECO:0000313" key="3">
    <source>
        <dbReference type="Proteomes" id="UP001159641"/>
    </source>
</evidence>
<keyword evidence="3" id="KW-1185">Reference proteome</keyword>
<dbReference type="EMBL" id="JAIQCJ010000254">
    <property type="protein sequence ID" value="KAJ8797202.1"/>
    <property type="molecule type" value="Genomic_DNA"/>
</dbReference>
<evidence type="ECO:0008006" key="4">
    <source>
        <dbReference type="Google" id="ProtNLM"/>
    </source>
</evidence>
<dbReference type="AlphaFoldDB" id="A0AB34HYM9"/>
<organism evidence="2 3">
    <name type="scientific">Eschrichtius robustus</name>
    <name type="common">California gray whale</name>
    <name type="synonym">Eschrichtius gibbosus</name>
    <dbReference type="NCBI Taxonomy" id="9764"/>
    <lineage>
        <taxon>Eukaryota</taxon>
        <taxon>Metazoa</taxon>
        <taxon>Chordata</taxon>
        <taxon>Craniata</taxon>
        <taxon>Vertebrata</taxon>
        <taxon>Euteleostomi</taxon>
        <taxon>Mammalia</taxon>
        <taxon>Eutheria</taxon>
        <taxon>Laurasiatheria</taxon>
        <taxon>Artiodactyla</taxon>
        <taxon>Whippomorpha</taxon>
        <taxon>Cetacea</taxon>
        <taxon>Mysticeti</taxon>
        <taxon>Eschrichtiidae</taxon>
        <taxon>Eschrichtius</taxon>
    </lineage>
</organism>
<comment type="caution">
    <text evidence="2">The sequence shown here is derived from an EMBL/GenBank/DDBJ whole genome shotgun (WGS) entry which is preliminary data.</text>
</comment>
<name>A0AB34HYM9_ESCRO</name>